<dbReference type="AlphaFoldDB" id="A0A841IUL9"/>
<accession>A0A841IUL9</accession>
<dbReference type="Pfam" id="PF04314">
    <property type="entry name" value="PCuAC"/>
    <property type="match status" value="1"/>
</dbReference>
<evidence type="ECO:0000313" key="2">
    <source>
        <dbReference type="EMBL" id="MBB6122373.1"/>
    </source>
</evidence>
<dbReference type="InterPro" id="IPR007410">
    <property type="entry name" value="LpqE-like"/>
</dbReference>
<protein>
    <recommendedName>
        <fullName evidence="4">Copper chaperone PCu(A)C</fullName>
    </recommendedName>
</protein>
<dbReference type="PANTHER" id="PTHR36302">
    <property type="entry name" value="BLR7088 PROTEIN"/>
    <property type="match status" value="1"/>
</dbReference>
<dbReference type="RefSeq" id="WP_184076465.1">
    <property type="nucleotide sequence ID" value="NZ_JACIJP010000001.1"/>
</dbReference>
<sequence>MHFPSPFRRFLAAFCAPFALASCADPDPLYVDQAWVGLSAQPNNPSSGYFVIHGGPEAVTLRSVTADGAQRIEMHESMMGEGGMMRMQPLDSVAVPAKGKVAFAPGGKHLMIWAINPAIVKDGKLPMTLFFSNGDRLIVDAAIRKPGDAAPSTDER</sequence>
<organism evidence="2 3">
    <name type="scientific">Sphingobium subterraneum</name>
    <dbReference type="NCBI Taxonomy" id="627688"/>
    <lineage>
        <taxon>Bacteria</taxon>
        <taxon>Pseudomonadati</taxon>
        <taxon>Pseudomonadota</taxon>
        <taxon>Alphaproteobacteria</taxon>
        <taxon>Sphingomonadales</taxon>
        <taxon>Sphingomonadaceae</taxon>
        <taxon>Sphingobium</taxon>
    </lineage>
</organism>
<comment type="caution">
    <text evidence="2">The sequence shown here is derived from an EMBL/GenBank/DDBJ whole genome shotgun (WGS) entry which is preliminary data.</text>
</comment>
<dbReference type="SUPFAM" id="SSF110087">
    <property type="entry name" value="DR1885-like metal-binding protein"/>
    <property type="match status" value="1"/>
</dbReference>
<dbReference type="InterPro" id="IPR058248">
    <property type="entry name" value="Lxx211020-like"/>
</dbReference>
<proteinExistence type="predicted"/>
<dbReference type="PANTHER" id="PTHR36302:SF1">
    <property type="entry name" value="COPPER CHAPERONE PCU(A)C"/>
    <property type="match status" value="1"/>
</dbReference>
<keyword evidence="1" id="KW-0732">Signal</keyword>
<feature type="chain" id="PRO_5032612816" description="Copper chaperone PCu(A)C" evidence="1">
    <location>
        <begin position="22"/>
        <end position="156"/>
    </location>
</feature>
<name>A0A841IUL9_9SPHN</name>
<keyword evidence="3" id="KW-1185">Reference proteome</keyword>
<dbReference type="EMBL" id="JACIJP010000001">
    <property type="protein sequence ID" value="MBB6122373.1"/>
    <property type="molecule type" value="Genomic_DNA"/>
</dbReference>
<evidence type="ECO:0000313" key="3">
    <source>
        <dbReference type="Proteomes" id="UP000552700"/>
    </source>
</evidence>
<gene>
    <name evidence="2" type="ORF">FHS92_000080</name>
</gene>
<dbReference type="InterPro" id="IPR036182">
    <property type="entry name" value="PCuAC_sf"/>
</dbReference>
<feature type="signal peptide" evidence="1">
    <location>
        <begin position="1"/>
        <end position="21"/>
    </location>
</feature>
<evidence type="ECO:0008006" key="4">
    <source>
        <dbReference type="Google" id="ProtNLM"/>
    </source>
</evidence>
<reference evidence="2 3" key="1">
    <citation type="submission" date="2020-08" db="EMBL/GenBank/DDBJ databases">
        <title>Genomic Encyclopedia of Type Strains, Phase IV (KMG-IV): sequencing the most valuable type-strain genomes for metagenomic binning, comparative biology and taxonomic classification.</title>
        <authorList>
            <person name="Goeker M."/>
        </authorList>
    </citation>
    <scope>NUCLEOTIDE SEQUENCE [LARGE SCALE GENOMIC DNA]</scope>
    <source>
        <strain evidence="2 3">DSM 102255</strain>
    </source>
</reference>
<dbReference type="Gene3D" id="2.60.40.1890">
    <property type="entry name" value="PCu(A)C copper chaperone"/>
    <property type="match status" value="1"/>
</dbReference>
<dbReference type="Proteomes" id="UP000552700">
    <property type="component" value="Unassembled WGS sequence"/>
</dbReference>
<evidence type="ECO:0000256" key="1">
    <source>
        <dbReference type="SAM" id="SignalP"/>
    </source>
</evidence>